<protein>
    <recommendedName>
        <fullName evidence="2">histidine kinase</fullName>
        <ecNumber evidence="2">2.7.13.3</ecNumber>
    </recommendedName>
</protein>
<keyword evidence="7" id="KW-0067">ATP-binding</keyword>
<evidence type="ECO:0000313" key="12">
    <source>
        <dbReference type="Proteomes" id="UP001501288"/>
    </source>
</evidence>
<evidence type="ECO:0000256" key="9">
    <source>
        <dbReference type="SAM" id="Phobius"/>
    </source>
</evidence>
<dbReference type="PANTHER" id="PTHR24421">
    <property type="entry name" value="NITRATE/NITRITE SENSOR PROTEIN NARX-RELATED"/>
    <property type="match status" value="1"/>
</dbReference>
<proteinExistence type="predicted"/>
<dbReference type="InterPro" id="IPR050482">
    <property type="entry name" value="Sensor_HK_TwoCompSys"/>
</dbReference>
<keyword evidence="9" id="KW-1133">Transmembrane helix</keyword>
<dbReference type="Gene3D" id="1.20.5.1930">
    <property type="match status" value="1"/>
</dbReference>
<reference evidence="11 12" key="1">
    <citation type="journal article" date="2019" name="Int. J. Syst. Evol. Microbiol.">
        <title>The Global Catalogue of Microorganisms (GCM) 10K type strain sequencing project: providing services to taxonomists for standard genome sequencing and annotation.</title>
        <authorList>
            <consortium name="The Broad Institute Genomics Platform"/>
            <consortium name="The Broad Institute Genome Sequencing Center for Infectious Disease"/>
            <person name="Wu L."/>
            <person name="Ma J."/>
        </authorList>
    </citation>
    <scope>NUCLEOTIDE SEQUENCE [LARGE SCALE GENOMIC DNA]</scope>
    <source>
        <strain evidence="11 12">JCM 14588</strain>
    </source>
</reference>
<keyword evidence="8" id="KW-0902">Two-component regulatory system</keyword>
<gene>
    <name evidence="11" type="ORF">GCM10009762_01500</name>
</gene>
<dbReference type="EC" id="2.7.13.3" evidence="2"/>
<dbReference type="Gene3D" id="3.30.565.10">
    <property type="entry name" value="Histidine kinase-like ATPase, C-terminal domain"/>
    <property type="match status" value="1"/>
</dbReference>
<evidence type="ECO:0000256" key="3">
    <source>
        <dbReference type="ARBA" id="ARBA00022553"/>
    </source>
</evidence>
<feature type="transmembrane region" description="Helical" evidence="9">
    <location>
        <begin position="73"/>
        <end position="89"/>
    </location>
</feature>
<comment type="catalytic activity">
    <reaction evidence="1">
        <text>ATP + protein L-histidine = ADP + protein N-phospho-L-histidine.</text>
        <dbReference type="EC" id="2.7.13.3"/>
    </reaction>
</comment>
<evidence type="ECO:0000313" key="11">
    <source>
        <dbReference type="EMBL" id="GAA1530814.1"/>
    </source>
</evidence>
<keyword evidence="3" id="KW-0597">Phosphoprotein</keyword>
<evidence type="ECO:0000256" key="5">
    <source>
        <dbReference type="ARBA" id="ARBA00022741"/>
    </source>
</evidence>
<feature type="domain" description="Signal transduction histidine kinase subgroup 3 dimerisation and phosphoacceptor" evidence="10">
    <location>
        <begin position="227"/>
        <end position="293"/>
    </location>
</feature>
<dbReference type="InterPro" id="IPR011712">
    <property type="entry name" value="Sig_transdc_His_kin_sub3_dim/P"/>
</dbReference>
<keyword evidence="4" id="KW-0808">Transferase</keyword>
<dbReference type="Proteomes" id="UP001501288">
    <property type="component" value="Unassembled WGS sequence"/>
</dbReference>
<keyword evidence="6" id="KW-0418">Kinase</keyword>
<evidence type="ECO:0000256" key="6">
    <source>
        <dbReference type="ARBA" id="ARBA00022777"/>
    </source>
</evidence>
<keyword evidence="5" id="KW-0547">Nucleotide-binding</keyword>
<evidence type="ECO:0000256" key="8">
    <source>
        <dbReference type="ARBA" id="ARBA00023012"/>
    </source>
</evidence>
<evidence type="ECO:0000256" key="7">
    <source>
        <dbReference type="ARBA" id="ARBA00022840"/>
    </source>
</evidence>
<feature type="transmembrane region" description="Helical" evidence="9">
    <location>
        <begin position="46"/>
        <end position="66"/>
    </location>
</feature>
<keyword evidence="9" id="KW-0812">Transmembrane</keyword>
<keyword evidence="12" id="KW-1185">Reference proteome</keyword>
<dbReference type="InterPro" id="IPR036890">
    <property type="entry name" value="HATPase_C_sf"/>
</dbReference>
<name>A0ABN2B2P9_9MICO</name>
<keyword evidence="9" id="KW-0472">Membrane</keyword>
<dbReference type="EMBL" id="BAAANV010000003">
    <property type="protein sequence ID" value="GAA1530814.1"/>
    <property type="molecule type" value="Genomic_DNA"/>
</dbReference>
<dbReference type="SUPFAM" id="SSF55874">
    <property type="entry name" value="ATPase domain of HSP90 chaperone/DNA topoisomerase II/histidine kinase"/>
    <property type="match status" value="1"/>
</dbReference>
<organism evidence="11 12">
    <name type="scientific">Dermacoccus barathri</name>
    <dbReference type="NCBI Taxonomy" id="322601"/>
    <lineage>
        <taxon>Bacteria</taxon>
        <taxon>Bacillati</taxon>
        <taxon>Actinomycetota</taxon>
        <taxon>Actinomycetes</taxon>
        <taxon>Micrococcales</taxon>
        <taxon>Dermacoccaceae</taxon>
        <taxon>Dermacoccus</taxon>
    </lineage>
</organism>
<dbReference type="Pfam" id="PF07730">
    <property type="entry name" value="HisKA_3"/>
    <property type="match status" value="1"/>
</dbReference>
<accession>A0ABN2B2P9</accession>
<evidence type="ECO:0000256" key="2">
    <source>
        <dbReference type="ARBA" id="ARBA00012438"/>
    </source>
</evidence>
<feature type="transmembrane region" description="Helical" evidence="9">
    <location>
        <begin position="160"/>
        <end position="180"/>
    </location>
</feature>
<evidence type="ECO:0000256" key="4">
    <source>
        <dbReference type="ARBA" id="ARBA00022679"/>
    </source>
</evidence>
<sequence length="430" mass="45891">MPLAAGTPRWRRVCTNVGIVAGTLLSASLAAGYSDTRLHGHRNGETIGDLTAAAFFVSLAVGAGLCWRFRSTAALLVTAVIACLPPLFLPTDSLPALIAMASVVVWHPDVRARIGVAAGATLATFAAVWRDSRGTRAGTSFWNSVEHPDGSPGTWAPMPLSQVALITLLLAAAFAGVALLRRSRRDVTREHTRATQAQHLAHQARTHAAEAQSRAQDLGRRLAEQDEREALAREVHDVLGHRLSILAMQANALEIEAQASDAPDLQERARQIRQGAAGSMTDLRSLLSILRHGPRADERPYELADIATLVTECIDAGTPVSSNVFVDQSSPLDPVVSRSAYRITTELLTNARKHSPGHLVRLHIHGNPRDGLVISTENPLGPGGPGVGSQSGLTSIGQRAHDLGGRFWAGPSPDGRTYTATAKLPWQLLR</sequence>
<evidence type="ECO:0000256" key="1">
    <source>
        <dbReference type="ARBA" id="ARBA00000085"/>
    </source>
</evidence>
<evidence type="ECO:0000259" key="10">
    <source>
        <dbReference type="Pfam" id="PF07730"/>
    </source>
</evidence>
<dbReference type="PANTHER" id="PTHR24421:SF10">
    <property type="entry name" value="NITRATE_NITRITE SENSOR PROTEIN NARQ"/>
    <property type="match status" value="1"/>
</dbReference>
<comment type="caution">
    <text evidence="11">The sequence shown here is derived from an EMBL/GenBank/DDBJ whole genome shotgun (WGS) entry which is preliminary data.</text>
</comment>